<evidence type="ECO:0000313" key="4">
    <source>
        <dbReference type="Proteomes" id="UP000321525"/>
    </source>
</evidence>
<keyword evidence="4" id="KW-1185">Reference proteome</keyword>
<evidence type="ECO:0000313" key="2">
    <source>
        <dbReference type="EMBL" id="TWX61941.1"/>
    </source>
</evidence>
<keyword evidence="3" id="KW-0378">Hydrolase</keyword>
<dbReference type="PROSITE" id="PS51257">
    <property type="entry name" value="PROKAR_LIPOPROTEIN"/>
    <property type="match status" value="1"/>
</dbReference>
<dbReference type="Gene3D" id="3.40.630.10">
    <property type="entry name" value="Zn peptidases"/>
    <property type="match status" value="1"/>
</dbReference>
<dbReference type="EMBL" id="VOLQ01000003">
    <property type="protein sequence ID" value="TWX71273.1"/>
    <property type="molecule type" value="Genomic_DNA"/>
</dbReference>
<sequence>MEIISMKSHLTKSRLTLALFTSITLLSACSEPTVPKAKIAEMSSAQVIKDITYLASDDLKGRASFSVDIDQAGDYISQRFSEIGLSPLAGNKNFKQTFNVTSIMPTALTVTLNGNTIADANLGMASTLATLSWQSIENINTHIIGEADDMRAALGKMNNDGGQHLVIIHSAHAKTFAGYRGYFQRGLTKLNLEHQGAIVMVLADDNEITTVDVNARISITEKTLTNIVAILPGKDTNPATANEVVLYSSHYDHLGVSVDGKEIFNGADDDASGTSAVINIAQHYAHQGTNKRTLMFSAFTAEEIGGFGSKYFSQQLDPNNVVAMINIEMIGKPSKFGAGSVWMTGMERSNLGELLNASLPATSSEIYQDPYPEQGLFYRSDNATLARLGVPAHSFSSTQLDKDQHYHKTSDDINSLDLASMYQVIESLSVATQGLVDGSITPTRIDVSKIRASGKIY</sequence>
<dbReference type="Proteomes" id="UP000321525">
    <property type="component" value="Unassembled WGS sequence"/>
</dbReference>
<dbReference type="PANTHER" id="PTHR12147:SF26">
    <property type="entry name" value="PEPTIDASE M28 DOMAIN-CONTAINING PROTEIN"/>
    <property type="match status" value="1"/>
</dbReference>
<dbReference type="GO" id="GO:0006508">
    <property type="term" value="P:proteolysis"/>
    <property type="evidence" value="ECO:0007669"/>
    <property type="project" value="InterPro"/>
</dbReference>
<accession>A0A5C6QRC8</accession>
<proteinExistence type="predicted"/>
<protein>
    <submittedName>
        <fullName evidence="3">M20/M25/M40 family metallo-hydrolase</fullName>
    </submittedName>
</protein>
<dbReference type="Pfam" id="PF04389">
    <property type="entry name" value="Peptidase_M28"/>
    <property type="match status" value="1"/>
</dbReference>
<feature type="domain" description="Peptidase M28" evidence="1">
    <location>
        <begin position="226"/>
        <end position="426"/>
    </location>
</feature>
<dbReference type="OrthoDB" id="9778250at2"/>
<dbReference type="GO" id="GO:0008235">
    <property type="term" value="F:metalloexopeptidase activity"/>
    <property type="evidence" value="ECO:0007669"/>
    <property type="project" value="InterPro"/>
</dbReference>
<organism evidence="3 5">
    <name type="scientific">Colwellia hornerae</name>
    <dbReference type="NCBI Taxonomy" id="89402"/>
    <lineage>
        <taxon>Bacteria</taxon>
        <taxon>Pseudomonadati</taxon>
        <taxon>Pseudomonadota</taxon>
        <taxon>Gammaproteobacteria</taxon>
        <taxon>Alteromonadales</taxon>
        <taxon>Colwelliaceae</taxon>
        <taxon>Colwellia</taxon>
    </lineage>
</organism>
<evidence type="ECO:0000259" key="1">
    <source>
        <dbReference type="Pfam" id="PF04389"/>
    </source>
</evidence>
<evidence type="ECO:0000313" key="3">
    <source>
        <dbReference type="EMBL" id="TWX71273.1"/>
    </source>
</evidence>
<dbReference type="Proteomes" id="UP000321917">
    <property type="component" value="Unassembled WGS sequence"/>
</dbReference>
<comment type="caution">
    <text evidence="3">The sequence shown here is derived from an EMBL/GenBank/DDBJ whole genome shotgun (WGS) entry which is preliminary data.</text>
</comment>
<name>A0A5C6QRC8_9GAMM</name>
<gene>
    <name evidence="2" type="ORF">ESZ26_04840</name>
    <name evidence="3" type="ORF">ESZ27_02420</name>
</gene>
<dbReference type="AlphaFoldDB" id="A0A5C6QRC8"/>
<dbReference type="InterPro" id="IPR045175">
    <property type="entry name" value="M28_fam"/>
</dbReference>
<evidence type="ECO:0000313" key="5">
    <source>
        <dbReference type="Proteomes" id="UP000321917"/>
    </source>
</evidence>
<dbReference type="InterPro" id="IPR007484">
    <property type="entry name" value="Peptidase_M28"/>
</dbReference>
<reference evidence="3 5" key="1">
    <citation type="submission" date="2019-07" db="EMBL/GenBank/DDBJ databases">
        <title>Genomes of sea-ice associated Colwellia species.</title>
        <authorList>
            <person name="Bowman J.P."/>
        </authorList>
    </citation>
    <scope>NUCLEOTIDE SEQUENCE [LARGE SCALE GENOMIC DNA]</scope>
    <source>
        <strain evidence="2 4">ACAM 607</strain>
        <strain evidence="3 5">IC036</strain>
    </source>
</reference>
<dbReference type="PANTHER" id="PTHR12147">
    <property type="entry name" value="METALLOPEPTIDASE M28 FAMILY MEMBER"/>
    <property type="match status" value="1"/>
</dbReference>
<dbReference type="SUPFAM" id="SSF53187">
    <property type="entry name" value="Zn-dependent exopeptidases"/>
    <property type="match status" value="1"/>
</dbReference>
<dbReference type="EMBL" id="VOLR01000005">
    <property type="protein sequence ID" value="TWX61941.1"/>
    <property type="molecule type" value="Genomic_DNA"/>
</dbReference>